<keyword evidence="2" id="KW-0963">Cytoplasm</keyword>
<evidence type="ECO:0000313" key="5">
    <source>
        <dbReference type="Proteomes" id="UP000553766"/>
    </source>
</evidence>
<comment type="subcellular location">
    <subcellularLocation>
        <location evidence="2">Cytoplasm</location>
        <location evidence="2">Nucleoid</location>
    </subcellularLocation>
</comment>
<reference evidence="4 5" key="1">
    <citation type="submission" date="2020-08" db="EMBL/GenBank/DDBJ databases">
        <title>Genomic Encyclopedia of Type Strains, Phase IV (KMG-IV): sequencing the most valuable type-strain genomes for metagenomic binning, comparative biology and taxonomic classification.</title>
        <authorList>
            <person name="Goeker M."/>
        </authorList>
    </citation>
    <scope>NUCLEOTIDE SEQUENCE [LARGE SCALE GENOMIC DNA]</scope>
    <source>
        <strain evidence="4 5">DSM 103377</strain>
    </source>
</reference>
<dbReference type="SUPFAM" id="SSF82607">
    <property type="entry name" value="YbaB-like"/>
    <property type="match status" value="1"/>
</dbReference>
<protein>
    <recommendedName>
        <fullName evidence="2">Nucleoid-associated protein FHS89_002233</fullName>
    </recommendedName>
</protein>
<dbReference type="InterPro" id="IPR036894">
    <property type="entry name" value="YbaB-like_sf"/>
</dbReference>
<proteinExistence type="inferred from homology"/>
<dbReference type="EMBL" id="JACIJS010000006">
    <property type="protein sequence ID" value="MBB5516207.1"/>
    <property type="molecule type" value="Genomic_DNA"/>
</dbReference>
<gene>
    <name evidence="4" type="ORF">FHS89_002233</name>
</gene>
<evidence type="ECO:0000313" key="4">
    <source>
        <dbReference type="EMBL" id="MBB5516207.1"/>
    </source>
</evidence>
<accession>A0A840X673</accession>
<keyword evidence="5" id="KW-1185">Reference proteome</keyword>
<feature type="coiled-coil region" evidence="3">
    <location>
        <begin position="11"/>
        <end position="38"/>
    </location>
</feature>
<dbReference type="HAMAP" id="MF_00274">
    <property type="entry name" value="DNA_YbaB_EbfC"/>
    <property type="match status" value="1"/>
</dbReference>
<dbReference type="NCBIfam" id="TIGR00103">
    <property type="entry name" value="DNA_YbaB_EbfC"/>
    <property type="match status" value="1"/>
</dbReference>
<name>A0A840X673_9RHOB</name>
<comment type="subunit">
    <text evidence="2">Homodimer.</text>
</comment>
<evidence type="ECO:0000256" key="2">
    <source>
        <dbReference type="HAMAP-Rule" id="MF_00274"/>
    </source>
</evidence>
<keyword evidence="1 2" id="KW-0238">DNA-binding</keyword>
<dbReference type="Pfam" id="PF02575">
    <property type="entry name" value="YbaB_DNA_bd"/>
    <property type="match status" value="1"/>
</dbReference>
<dbReference type="PANTHER" id="PTHR33449">
    <property type="entry name" value="NUCLEOID-ASSOCIATED PROTEIN YBAB"/>
    <property type="match status" value="1"/>
</dbReference>
<dbReference type="Proteomes" id="UP000553766">
    <property type="component" value="Unassembled WGS sequence"/>
</dbReference>
<comment type="function">
    <text evidence="2">Binds to DNA and alters its conformation. May be involved in regulation of gene expression, nucleoid organization and DNA protection.</text>
</comment>
<comment type="caution">
    <text evidence="4">The sequence shown here is derived from an EMBL/GenBank/DDBJ whole genome shotgun (WGS) entry which is preliminary data.</text>
</comment>
<keyword evidence="3" id="KW-0175">Coiled coil</keyword>
<dbReference type="RefSeq" id="WP_184011589.1">
    <property type="nucleotide sequence ID" value="NZ_JACIJS010000006.1"/>
</dbReference>
<dbReference type="InterPro" id="IPR004401">
    <property type="entry name" value="YbaB/EbfC"/>
</dbReference>
<dbReference type="AlphaFoldDB" id="A0A840X673"/>
<dbReference type="GO" id="GO:0005829">
    <property type="term" value="C:cytosol"/>
    <property type="evidence" value="ECO:0007669"/>
    <property type="project" value="TreeGrafter"/>
</dbReference>
<organism evidence="4 5">
    <name type="scientific">Rubricella aquisinus</name>
    <dbReference type="NCBI Taxonomy" id="2028108"/>
    <lineage>
        <taxon>Bacteria</taxon>
        <taxon>Pseudomonadati</taxon>
        <taxon>Pseudomonadota</taxon>
        <taxon>Alphaproteobacteria</taxon>
        <taxon>Rhodobacterales</taxon>
        <taxon>Paracoccaceae</taxon>
        <taxon>Rubricella</taxon>
    </lineage>
</organism>
<dbReference type="GO" id="GO:0043590">
    <property type="term" value="C:bacterial nucleoid"/>
    <property type="evidence" value="ECO:0007669"/>
    <property type="project" value="UniProtKB-UniRule"/>
</dbReference>
<evidence type="ECO:0000256" key="3">
    <source>
        <dbReference type="SAM" id="Coils"/>
    </source>
</evidence>
<comment type="similarity">
    <text evidence="2">Belongs to the YbaB/EbfC family.</text>
</comment>
<dbReference type="Gene3D" id="3.30.1310.10">
    <property type="entry name" value="Nucleoid-associated protein YbaB-like domain"/>
    <property type="match status" value="1"/>
</dbReference>
<evidence type="ECO:0000256" key="1">
    <source>
        <dbReference type="ARBA" id="ARBA00023125"/>
    </source>
</evidence>
<dbReference type="PIRSF" id="PIRSF004555">
    <property type="entry name" value="UCP004555"/>
    <property type="match status" value="1"/>
</dbReference>
<dbReference type="PANTHER" id="PTHR33449:SF1">
    <property type="entry name" value="NUCLEOID-ASSOCIATED PROTEIN YBAB"/>
    <property type="match status" value="1"/>
</dbReference>
<dbReference type="GO" id="GO:0003677">
    <property type="term" value="F:DNA binding"/>
    <property type="evidence" value="ECO:0007669"/>
    <property type="project" value="UniProtKB-UniRule"/>
</dbReference>
<sequence>MLKGLGGLGDMAKLMKQAQEMQGKVAEAQARLDQIEVEGQAGAGMVTARATAKGQLRGLSIDPSLFDPEQREVVEDLIVAAVRDAQIRAGEAAQAEMAKVTEGMELPPGMKMPF</sequence>